<dbReference type="RefSeq" id="WP_338779946.1">
    <property type="nucleotide sequence ID" value="NZ_CP147407.1"/>
</dbReference>
<protein>
    <recommendedName>
        <fullName evidence="3">SDR family NAD(P)-dependent oxidoreductase</fullName>
    </recommendedName>
</protein>
<organism evidence="1 2">
    <name type="scientific">Metabacillus sediminis</name>
    <dbReference type="NCBI Taxonomy" id="3117746"/>
    <lineage>
        <taxon>Bacteria</taxon>
        <taxon>Bacillati</taxon>
        <taxon>Bacillota</taxon>
        <taxon>Bacilli</taxon>
        <taxon>Bacillales</taxon>
        <taxon>Bacillaceae</taxon>
        <taxon>Metabacillus</taxon>
    </lineage>
</organism>
<evidence type="ECO:0000313" key="2">
    <source>
        <dbReference type="Proteomes" id="UP001377337"/>
    </source>
</evidence>
<dbReference type="SUPFAM" id="SSF51735">
    <property type="entry name" value="NAD(P)-binding Rossmann-fold domains"/>
    <property type="match status" value="1"/>
</dbReference>
<dbReference type="InterPro" id="IPR036291">
    <property type="entry name" value="NAD(P)-bd_dom_sf"/>
</dbReference>
<proteinExistence type="predicted"/>
<keyword evidence="2" id="KW-1185">Reference proteome</keyword>
<evidence type="ECO:0000313" key="1">
    <source>
        <dbReference type="EMBL" id="WXB97485.1"/>
    </source>
</evidence>
<dbReference type="EMBL" id="CP147407">
    <property type="protein sequence ID" value="WXB97485.1"/>
    <property type="molecule type" value="Genomic_DNA"/>
</dbReference>
<dbReference type="Gene3D" id="3.40.50.720">
    <property type="entry name" value="NAD(P)-binding Rossmann-like Domain"/>
    <property type="match status" value="1"/>
</dbReference>
<name>A0ABZ2NJV5_9BACI</name>
<evidence type="ECO:0008006" key="3">
    <source>
        <dbReference type="Google" id="ProtNLM"/>
    </source>
</evidence>
<reference evidence="1 2" key="1">
    <citation type="submission" date="2024-02" db="EMBL/GenBank/DDBJ databases">
        <title>Seven novel Bacillus-like species.</title>
        <authorList>
            <person name="Liu G."/>
        </authorList>
    </citation>
    <scope>NUCLEOTIDE SEQUENCE [LARGE SCALE GENOMIC DNA]</scope>
    <source>
        <strain evidence="1 2">FJAT-52054</strain>
    </source>
</reference>
<dbReference type="Proteomes" id="UP001377337">
    <property type="component" value="Chromosome"/>
</dbReference>
<sequence>MRLNHQLALVTGGSRGLGATISKKLGREGAFAAVNYLNSAGSGRGRS</sequence>
<gene>
    <name evidence="1" type="ORF">WCV65_02990</name>
</gene>
<accession>A0ABZ2NJV5</accession>